<dbReference type="EMBL" id="JAWDGP010002127">
    <property type="protein sequence ID" value="KAK3785482.1"/>
    <property type="molecule type" value="Genomic_DNA"/>
</dbReference>
<evidence type="ECO:0000256" key="1">
    <source>
        <dbReference type="SAM" id="MobiDB-lite"/>
    </source>
</evidence>
<dbReference type="AlphaFoldDB" id="A0AAE1AD88"/>
<name>A0AAE1AD88_9GAST</name>
<evidence type="ECO:0000313" key="3">
    <source>
        <dbReference type="Proteomes" id="UP001283361"/>
    </source>
</evidence>
<dbReference type="Proteomes" id="UP001283361">
    <property type="component" value="Unassembled WGS sequence"/>
</dbReference>
<feature type="compositionally biased region" description="Basic and acidic residues" evidence="1">
    <location>
        <begin position="285"/>
        <end position="295"/>
    </location>
</feature>
<gene>
    <name evidence="2" type="ORF">RRG08_048617</name>
</gene>
<sequence length="472" mass="51162">MWKNRPHKIYFERKTLLQTNALTMPLTSSTHTSQPVGRTGKHRSGDQKHKDGQRRKSVSGGRHRVPRSKISSKDRNNGKGAACNFSTGFRIASTVPHAGKIAKKEASSNSTLPAKSACKGHSLADCGHFNENKCGNRSTSAGNKPRSNGPAQLTCKIERRPASGSSPTNFTKFGSSSQIAEPSTEGLPDPYLKLQNMANAEMKNLLADLFLSRTRLGCSTSQNSPCGGAAKSVFSSPSPRSPPTARYDGGSNVDRPSCRNSYKEPTPVETAMFRRSQSSCSNPDRGCKSGAREAPNRPATARRSSVSSGDGGDGYGGSGNNLRGTAGAAHTPNGFSRRKAPSSSRSTSDKSARPRFSVTGNEQEDDDDEDETGMPQAVRLPETTTDEPLSNQEILKRIHKVQMENIVKKVKPSRLMQHLADEGYFRHDYSGSARTSTDNHNLRYGMKKGVERLYLWLSMYSPSDESATTSKA</sequence>
<feature type="region of interest" description="Disordered" evidence="1">
    <location>
        <begin position="221"/>
        <end position="388"/>
    </location>
</feature>
<feature type="compositionally biased region" description="Basic residues" evidence="1">
    <location>
        <begin position="51"/>
        <end position="67"/>
    </location>
</feature>
<protein>
    <submittedName>
        <fullName evidence="2">Uncharacterized protein</fullName>
    </submittedName>
</protein>
<feature type="region of interest" description="Disordered" evidence="1">
    <location>
        <begin position="158"/>
        <end position="187"/>
    </location>
</feature>
<feature type="region of interest" description="Disordered" evidence="1">
    <location>
        <begin position="25"/>
        <end position="82"/>
    </location>
</feature>
<feature type="compositionally biased region" description="Polar residues" evidence="1">
    <location>
        <begin position="25"/>
        <end position="36"/>
    </location>
</feature>
<accession>A0AAE1AD88</accession>
<reference evidence="2" key="1">
    <citation type="journal article" date="2023" name="G3 (Bethesda)">
        <title>A reference genome for the long-term kleptoplast-retaining sea slug Elysia crispata morphotype clarki.</title>
        <authorList>
            <person name="Eastman K.E."/>
            <person name="Pendleton A.L."/>
            <person name="Shaikh M.A."/>
            <person name="Suttiyut T."/>
            <person name="Ogas R."/>
            <person name="Tomko P."/>
            <person name="Gavelis G."/>
            <person name="Widhalm J.R."/>
            <person name="Wisecaver J.H."/>
        </authorList>
    </citation>
    <scope>NUCLEOTIDE SEQUENCE</scope>
    <source>
        <strain evidence="2">ECLA1</strain>
    </source>
</reference>
<organism evidence="2 3">
    <name type="scientific">Elysia crispata</name>
    <name type="common">lettuce slug</name>
    <dbReference type="NCBI Taxonomy" id="231223"/>
    <lineage>
        <taxon>Eukaryota</taxon>
        <taxon>Metazoa</taxon>
        <taxon>Spiralia</taxon>
        <taxon>Lophotrochozoa</taxon>
        <taxon>Mollusca</taxon>
        <taxon>Gastropoda</taxon>
        <taxon>Heterobranchia</taxon>
        <taxon>Euthyneura</taxon>
        <taxon>Panpulmonata</taxon>
        <taxon>Sacoglossa</taxon>
        <taxon>Placobranchoidea</taxon>
        <taxon>Plakobranchidae</taxon>
        <taxon>Elysia</taxon>
    </lineage>
</organism>
<proteinExistence type="predicted"/>
<feature type="compositionally biased region" description="Polar residues" evidence="1">
    <location>
        <begin position="163"/>
        <end position="181"/>
    </location>
</feature>
<keyword evidence="3" id="KW-1185">Reference proteome</keyword>
<evidence type="ECO:0000313" key="2">
    <source>
        <dbReference type="EMBL" id="KAK3785482.1"/>
    </source>
</evidence>
<feature type="compositionally biased region" description="Acidic residues" evidence="1">
    <location>
        <begin position="362"/>
        <end position="372"/>
    </location>
</feature>
<feature type="compositionally biased region" description="Gly residues" evidence="1">
    <location>
        <begin position="309"/>
        <end position="319"/>
    </location>
</feature>
<comment type="caution">
    <text evidence="2">The sequence shown here is derived from an EMBL/GenBank/DDBJ whole genome shotgun (WGS) entry which is preliminary data.</text>
</comment>